<dbReference type="Pfam" id="PF14559">
    <property type="entry name" value="TPR_19"/>
    <property type="match status" value="1"/>
</dbReference>
<gene>
    <name evidence="5" type="primary">LOC106152586</name>
</gene>
<dbReference type="SMART" id="SM00028">
    <property type="entry name" value="TPR"/>
    <property type="match status" value="5"/>
</dbReference>
<evidence type="ECO:0000313" key="4">
    <source>
        <dbReference type="Proteomes" id="UP000085678"/>
    </source>
</evidence>
<dbReference type="OrthoDB" id="19588at2759"/>
<protein>
    <submittedName>
        <fullName evidence="5">Transmembrane and TPR repeat-containing protein 1-like</fullName>
    </submittedName>
</protein>
<dbReference type="PANTHER" id="PTHR44809:SF1">
    <property type="entry name" value="PROTEIN O-MANNOSYL-TRANSFERASE TMTC1"/>
    <property type="match status" value="1"/>
</dbReference>
<dbReference type="InterPro" id="IPR013105">
    <property type="entry name" value="TPR_2"/>
</dbReference>
<keyword evidence="4" id="KW-1185">Reference proteome</keyword>
<evidence type="ECO:0000256" key="1">
    <source>
        <dbReference type="ARBA" id="ARBA00022737"/>
    </source>
</evidence>
<dbReference type="Proteomes" id="UP000085678">
    <property type="component" value="Unplaced"/>
</dbReference>
<keyword evidence="2 3" id="KW-0802">TPR repeat</keyword>
<sequence length="233" mass="26916">MAQSTWNKFWFRVDTYVKYFPFSRALSIKRDSINLDTLAVFYFNQGRTTEALKIFSELERSFPNDLDAMCHYAQALTRLEQYSKAEALLLKILHTDGGHVEALRQLATLCGILGRHQEALQHISKALSPGAQTVDKLTRAAIYYEEGNHWKDLKQYQQAAKSYKAAVSLDPSLPQAWLNLGAIYHLLDEFDSAKFHYHQALKLNPNNEILKENIKKLERRQQQLINNKKNKTS</sequence>
<organism evidence="4 5">
    <name type="scientific">Lingula anatina</name>
    <name type="common">Brachiopod</name>
    <name type="synonym">Lingula unguis</name>
    <dbReference type="NCBI Taxonomy" id="7574"/>
    <lineage>
        <taxon>Eukaryota</taxon>
        <taxon>Metazoa</taxon>
        <taxon>Spiralia</taxon>
        <taxon>Lophotrochozoa</taxon>
        <taxon>Brachiopoda</taxon>
        <taxon>Linguliformea</taxon>
        <taxon>Lingulata</taxon>
        <taxon>Lingulida</taxon>
        <taxon>Linguloidea</taxon>
        <taxon>Lingulidae</taxon>
        <taxon>Lingula</taxon>
    </lineage>
</organism>
<feature type="repeat" description="TPR" evidence="3">
    <location>
        <begin position="140"/>
        <end position="173"/>
    </location>
</feature>
<dbReference type="SUPFAM" id="SSF48452">
    <property type="entry name" value="TPR-like"/>
    <property type="match status" value="1"/>
</dbReference>
<keyword evidence="1" id="KW-0677">Repeat</keyword>
<dbReference type="GeneID" id="106152586"/>
<reference evidence="5" key="1">
    <citation type="submission" date="2025-08" db="UniProtKB">
        <authorList>
            <consortium name="RefSeq"/>
        </authorList>
    </citation>
    <scope>IDENTIFICATION</scope>
    <source>
        <tissue evidence="5">Gonads</tissue>
    </source>
</reference>
<dbReference type="InterPro" id="IPR011990">
    <property type="entry name" value="TPR-like_helical_dom_sf"/>
</dbReference>
<evidence type="ECO:0000256" key="2">
    <source>
        <dbReference type="ARBA" id="ARBA00022803"/>
    </source>
</evidence>
<dbReference type="InParanoid" id="A0A1S3H6R6"/>
<dbReference type="STRING" id="7574.A0A1S3H6R6"/>
<dbReference type="Gene3D" id="1.25.40.10">
    <property type="entry name" value="Tetratricopeptide repeat domain"/>
    <property type="match status" value="2"/>
</dbReference>
<dbReference type="Pfam" id="PF00515">
    <property type="entry name" value="TPR_1"/>
    <property type="match status" value="1"/>
</dbReference>
<name>A0A1S3H6R6_LINAN</name>
<dbReference type="PANTHER" id="PTHR44809">
    <property type="match status" value="1"/>
</dbReference>
<evidence type="ECO:0000313" key="5">
    <source>
        <dbReference type="RefSeq" id="XP_013381672.1"/>
    </source>
</evidence>
<dbReference type="PROSITE" id="PS50293">
    <property type="entry name" value="TPR_REGION"/>
    <property type="match status" value="1"/>
</dbReference>
<proteinExistence type="predicted"/>
<feature type="repeat" description="TPR" evidence="3">
    <location>
        <begin position="174"/>
        <end position="207"/>
    </location>
</feature>
<dbReference type="Pfam" id="PF07719">
    <property type="entry name" value="TPR_2"/>
    <property type="match status" value="1"/>
</dbReference>
<dbReference type="KEGG" id="lak:106152586"/>
<accession>A0A1S3H6R6</accession>
<dbReference type="InterPro" id="IPR052943">
    <property type="entry name" value="TMTC_O-mannosyl-trnsfr"/>
</dbReference>
<dbReference type="PROSITE" id="PS50005">
    <property type="entry name" value="TPR"/>
    <property type="match status" value="2"/>
</dbReference>
<dbReference type="AlphaFoldDB" id="A0A1S3H6R6"/>
<dbReference type="InterPro" id="IPR019734">
    <property type="entry name" value="TPR_rpt"/>
</dbReference>
<dbReference type="RefSeq" id="XP_013381672.1">
    <property type="nucleotide sequence ID" value="XM_013526218.1"/>
</dbReference>
<evidence type="ECO:0000256" key="3">
    <source>
        <dbReference type="PROSITE-ProRule" id="PRU00339"/>
    </source>
</evidence>